<dbReference type="PANTHER" id="PTHR24258">
    <property type="entry name" value="SERINE PROTEASE-RELATED"/>
    <property type="match status" value="1"/>
</dbReference>
<dbReference type="Pfam" id="PF00089">
    <property type="entry name" value="Trypsin"/>
    <property type="match status" value="1"/>
</dbReference>
<dbReference type="GO" id="GO:0004252">
    <property type="term" value="F:serine-type endopeptidase activity"/>
    <property type="evidence" value="ECO:0007669"/>
    <property type="project" value="InterPro"/>
</dbReference>
<reference evidence="8" key="1">
    <citation type="submission" date="2015-11" db="EMBL/GenBank/DDBJ databases">
        <title>De novo transcriptome assembly of four potential Pierce s Disease insect vectors from Arizona vineyards.</title>
        <authorList>
            <person name="Tassone E.E."/>
        </authorList>
    </citation>
    <scope>NUCLEOTIDE SEQUENCE</scope>
</reference>
<feature type="signal peptide" evidence="6">
    <location>
        <begin position="1"/>
        <end position="24"/>
    </location>
</feature>
<dbReference type="InterPro" id="IPR018114">
    <property type="entry name" value="TRYPSIN_HIS"/>
</dbReference>
<gene>
    <name evidence="8" type="ORF">g.19643</name>
</gene>
<dbReference type="GO" id="GO:0006508">
    <property type="term" value="P:proteolysis"/>
    <property type="evidence" value="ECO:0007669"/>
    <property type="project" value="UniProtKB-KW"/>
</dbReference>
<accession>A0A1B6HLC2</accession>
<dbReference type="PROSITE" id="PS00135">
    <property type="entry name" value="TRYPSIN_SER"/>
    <property type="match status" value="1"/>
</dbReference>
<dbReference type="FunFam" id="2.40.10.10:FF:000028">
    <property type="entry name" value="Serine protease easter"/>
    <property type="match status" value="1"/>
</dbReference>
<feature type="non-terminal residue" evidence="8">
    <location>
        <position position="1"/>
    </location>
</feature>
<feature type="domain" description="Peptidase S1" evidence="7">
    <location>
        <begin position="159"/>
        <end position="403"/>
    </location>
</feature>
<dbReference type="InterPro" id="IPR033116">
    <property type="entry name" value="TRYPSIN_SER"/>
</dbReference>
<evidence type="ECO:0000256" key="2">
    <source>
        <dbReference type="ARBA" id="ARBA00023157"/>
    </source>
</evidence>
<keyword evidence="5" id="KW-0720">Serine protease</keyword>
<dbReference type="CDD" id="cd00190">
    <property type="entry name" value="Tryp_SPc"/>
    <property type="match status" value="1"/>
</dbReference>
<dbReference type="InterPro" id="IPR043504">
    <property type="entry name" value="Peptidase_S1_PA_chymotrypsin"/>
</dbReference>
<proteinExistence type="inferred from homology"/>
<evidence type="ECO:0000259" key="7">
    <source>
        <dbReference type="PROSITE" id="PS50240"/>
    </source>
</evidence>
<protein>
    <recommendedName>
        <fullName evidence="7">Peptidase S1 domain-containing protein</fullName>
    </recommendedName>
</protein>
<keyword evidence="1 6" id="KW-0732">Signal</keyword>
<dbReference type="InterPro" id="IPR001314">
    <property type="entry name" value="Peptidase_S1A"/>
</dbReference>
<keyword evidence="2" id="KW-1015">Disulfide bond</keyword>
<evidence type="ECO:0000313" key="8">
    <source>
        <dbReference type="EMBL" id="JAS75375.1"/>
    </source>
</evidence>
<evidence type="ECO:0000256" key="1">
    <source>
        <dbReference type="ARBA" id="ARBA00022729"/>
    </source>
</evidence>
<evidence type="ECO:0000256" key="5">
    <source>
        <dbReference type="RuleBase" id="RU363034"/>
    </source>
</evidence>
<evidence type="ECO:0000256" key="4">
    <source>
        <dbReference type="ARBA" id="ARBA00024195"/>
    </source>
</evidence>
<dbReference type="PROSITE" id="PS50240">
    <property type="entry name" value="TRYPSIN_DOM"/>
    <property type="match status" value="1"/>
</dbReference>
<dbReference type="InterPro" id="IPR001254">
    <property type="entry name" value="Trypsin_dom"/>
</dbReference>
<name>A0A1B6HLC2_9HEMI</name>
<dbReference type="EMBL" id="GECU01032331">
    <property type="protein sequence ID" value="JAS75375.1"/>
    <property type="molecule type" value="Transcribed_RNA"/>
</dbReference>
<evidence type="ECO:0000256" key="6">
    <source>
        <dbReference type="SAM" id="SignalP"/>
    </source>
</evidence>
<dbReference type="PRINTS" id="PR00722">
    <property type="entry name" value="CHYMOTRYPSIN"/>
</dbReference>
<dbReference type="PROSITE" id="PS00134">
    <property type="entry name" value="TRYPSIN_HIS"/>
    <property type="match status" value="1"/>
</dbReference>
<evidence type="ECO:0000256" key="3">
    <source>
        <dbReference type="ARBA" id="ARBA00023180"/>
    </source>
</evidence>
<dbReference type="PANTHER" id="PTHR24258:SF136">
    <property type="entry name" value="GH06673P-RELATED"/>
    <property type="match status" value="1"/>
</dbReference>
<feature type="chain" id="PRO_5008584410" description="Peptidase S1 domain-containing protein" evidence="6">
    <location>
        <begin position="25"/>
        <end position="405"/>
    </location>
</feature>
<dbReference type="SUPFAM" id="SSF50494">
    <property type="entry name" value="Trypsin-like serine proteases"/>
    <property type="match status" value="1"/>
</dbReference>
<dbReference type="SMART" id="SM00020">
    <property type="entry name" value="Tryp_SPc"/>
    <property type="match status" value="1"/>
</dbReference>
<dbReference type="Gene3D" id="2.40.10.10">
    <property type="entry name" value="Trypsin-like serine proteases"/>
    <property type="match status" value="2"/>
</dbReference>
<keyword evidence="5" id="KW-0645">Protease</keyword>
<comment type="similarity">
    <text evidence="4">Belongs to the peptidase S1 family. CLIP subfamily.</text>
</comment>
<organism evidence="8">
    <name type="scientific">Homalodisca liturata</name>
    <dbReference type="NCBI Taxonomy" id="320908"/>
    <lineage>
        <taxon>Eukaryota</taxon>
        <taxon>Metazoa</taxon>
        <taxon>Ecdysozoa</taxon>
        <taxon>Arthropoda</taxon>
        <taxon>Hexapoda</taxon>
        <taxon>Insecta</taxon>
        <taxon>Pterygota</taxon>
        <taxon>Neoptera</taxon>
        <taxon>Paraneoptera</taxon>
        <taxon>Hemiptera</taxon>
        <taxon>Auchenorrhyncha</taxon>
        <taxon>Membracoidea</taxon>
        <taxon>Cicadellidae</taxon>
        <taxon>Cicadellinae</taxon>
        <taxon>Proconiini</taxon>
        <taxon>Homalodisca</taxon>
    </lineage>
</organism>
<dbReference type="InterPro" id="IPR009003">
    <property type="entry name" value="Peptidase_S1_PA"/>
</dbReference>
<dbReference type="AlphaFoldDB" id="A0A1B6HLC2"/>
<sequence length="405" mass="44950">FISRCGCVCVVMLKCVLLSAEVDGQWVHVPSDKHKEENEECRREGENVWLCKRDKDCRGARKLLRSGGKLVSCFWKDPKTHIVCCPPEEPVNRVSVSEQKCAEFQKVLCQQQGRRRLLKRSVTQLNQLPAIGRKLSENKEFSNIVHNMNTTAKSRAMFAIGGTPSKPKEFTNMAIIGYGDKQSISWQCGGSLISERYVLSAAHCSLTGYGLARWVRLGDLDISTDKDDARPQQFEIIERIVHSGYKAPAFYNDIVLFRLDRAAVFDEYVRPACLHTGMADLTGVGIATGWGRNESNGPTSSSLVKVDLKFLSSEECQRVVGTVERYLPAGLDSQTMLCAGEPGKDTCQGDSGGPLMLADREDLCLDRQVGVTSFGPKDCGRAPAPGAYVRVAYFVRWIESVVWPE</sequence>
<keyword evidence="3" id="KW-0325">Glycoprotein</keyword>
<keyword evidence="5" id="KW-0378">Hydrolase</keyword>